<organism evidence="1 2">
    <name type="scientific">Leeuwenhoekiella aequorea</name>
    <dbReference type="NCBI Taxonomy" id="283736"/>
    <lineage>
        <taxon>Bacteria</taxon>
        <taxon>Pseudomonadati</taxon>
        <taxon>Bacteroidota</taxon>
        <taxon>Flavobacteriia</taxon>
        <taxon>Flavobacteriales</taxon>
        <taxon>Flavobacteriaceae</taxon>
        <taxon>Leeuwenhoekiella</taxon>
    </lineage>
</organism>
<dbReference type="Proteomes" id="UP000289238">
    <property type="component" value="Unassembled WGS sequence"/>
</dbReference>
<evidence type="ECO:0000313" key="2">
    <source>
        <dbReference type="Proteomes" id="UP000289238"/>
    </source>
</evidence>
<keyword evidence="2" id="KW-1185">Reference proteome</keyword>
<protein>
    <submittedName>
        <fullName evidence="1">Uncharacterized protein</fullName>
    </submittedName>
</protein>
<accession>A0A4Q0P2B6</accession>
<dbReference type="OrthoDB" id="1427092at2"/>
<gene>
    <name evidence="1" type="ORF">DSM00_2788</name>
</gene>
<comment type="caution">
    <text evidence="1">The sequence shown here is derived from an EMBL/GenBank/DDBJ whole genome shotgun (WGS) entry which is preliminary data.</text>
</comment>
<reference evidence="1 2" key="1">
    <citation type="submission" date="2018-07" db="EMBL/GenBank/DDBJ databases">
        <title>Leeuwenhoekiella genomics.</title>
        <authorList>
            <person name="Tahon G."/>
            <person name="Willems A."/>
        </authorList>
    </citation>
    <scope>NUCLEOTIDE SEQUENCE [LARGE SCALE GENOMIC DNA]</scope>
    <source>
        <strain evidence="1 2">LMG 22550</strain>
    </source>
</reference>
<sequence length="372" mass="43003">MNIESLLNKIKIFKELVVDSGFKRDVTDYRQSIGQPQNQNLVFMKSLSQNIKTNLIDFENNSLDSELHSVLRDNEPFTTLNTLEELEELDNDKEIDGQKYLQKFLAILTQLQKSITANETELNTVKSTFDKYVSDQNEYDTEGEQAVMSLIFKDLESTGSIKEFARVLQRWNRTLLTYHTLLKSESPKEISLVEIQNGSIDVIFNIDFDVAVDLTELIKTGLKVYGAYLLYKSKKAREIIDSYMGNTKLIEMEVEREKLMLDNIKGSIKQKAIEQHKQRLSEDKNISKTSATKKADEVAKVITDHIIKGNEVKLLTPPEIDEELEDEKDLGSELREETAIVRERYKKLNVEEKQLLLEKYTIKEEDESTEKK</sequence>
<dbReference type="RefSeq" id="WP_128758541.1">
    <property type="nucleotide sequence ID" value="NZ_QOVM01000007.1"/>
</dbReference>
<name>A0A4Q0P2B6_9FLAO</name>
<dbReference type="AlphaFoldDB" id="A0A4Q0P2B6"/>
<dbReference type="EMBL" id="QOVM01000007">
    <property type="protein sequence ID" value="RXG20684.1"/>
    <property type="molecule type" value="Genomic_DNA"/>
</dbReference>
<evidence type="ECO:0000313" key="1">
    <source>
        <dbReference type="EMBL" id="RXG20684.1"/>
    </source>
</evidence>
<proteinExistence type="predicted"/>